<gene>
    <name evidence="2" type="ORF">Tco_1053874</name>
</gene>
<evidence type="ECO:0000313" key="2">
    <source>
        <dbReference type="EMBL" id="GJT79532.1"/>
    </source>
</evidence>
<reference evidence="2" key="2">
    <citation type="submission" date="2022-01" db="EMBL/GenBank/DDBJ databases">
        <authorList>
            <person name="Yamashiro T."/>
            <person name="Shiraishi A."/>
            <person name="Satake H."/>
            <person name="Nakayama K."/>
        </authorList>
    </citation>
    <scope>NUCLEOTIDE SEQUENCE</scope>
</reference>
<accession>A0ABQ5GV60</accession>
<evidence type="ECO:0000256" key="1">
    <source>
        <dbReference type="SAM" id="MobiDB-lite"/>
    </source>
</evidence>
<organism evidence="2 3">
    <name type="scientific">Tanacetum coccineum</name>
    <dbReference type="NCBI Taxonomy" id="301880"/>
    <lineage>
        <taxon>Eukaryota</taxon>
        <taxon>Viridiplantae</taxon>
        <taxon>Streptophyta</taxon>
        <taxon>Embryophyta</taxon>
        <taxon>Tracheophyta</taxon>
        <taxon>Spermatophyta</taxon>
        <taxon>Magnoliopsida</taxon>
        <taxon>eudicotyledons</taxon>
        <taxon>Gunneridae</taxon>
        <taxon>Pentapetalae</taxon>
        <taxon>asterids</taxon>
        <taxon>campanulids</taxon>
        <taxon>Asterales</taxon>
        <taxon>Asteraceae</taxon>
        <taxon>Asteroideae</taxon>
        <taxon>Anthemideae</taxon>
        <taxon>Anthemidinae</taxon>
        <taxon>Tanacetum</taxon>
    </lineage>
</organism>
<dbReference type="Proteomes" id="UP001151760">
    <property type="component" value="Unassembled WGS sequence"/>
</dbReference>
<feature type="compositionally biased region" description="Polar residues" evidence="1">
    <location>
        <begin position="115"/>
        <end position="128"/>
    </location>
</feature>
<dbReference type="EMBL" id="BQNB010018907">
    <property type="protein sequence ID" value="GJT79532.1"/>
    <property type="molecule type" value="Genomic_DNA"/>
</dbReference>
<proteinExistence type="predicted"/>
<sequence length="153" mass="17608">MWEKTRFIKLEVVRRSGFPVWLEYVTGITFTIDNEPFKAKKVIVARITDVVLFSWAVSNKATEKALIFEDEATYNQSLMPPNDDFVNDVHQQISCIPGDHMIAEHADTDHRSNNRDSQATTTRLRSSTPEPPSAYIHLRRYTQMNDAGMVTLY</sequence>
<keyword evidence="3" id="KW-1185">Reference proteome</keyword>
<reference evidence="2" key="1">
    <citation type="journal article" date="2022" name="Int. J. Mol. Sci.">
        <title>Draft Genome of Tanacetum Coccineum: Genomic Comparison of Closely Related Tanacetum-Family Plants.</title>
        <authorList>
            <person name="Yamashiro T."/>
            <person name="Shiraishi A."/>
            <person name="Nakayama K."/>
            <person name="Satake H."/>
        </authorList>
    </citation>
    <scope>NUCLEOTIDE SEQUENCE</scope>
</reference>
<protein>
    <submittedName>
        <fullName evidence="2">Uncharacterized protein</fullName>
    </submittedName>
</protein>
<comment type="caution">
    <text evidence="2">The sequence shown here is derived from an EMBL/GenBank/DDBJ whole genome shotgun (WGS) entry which is preliminary data.</text>
</comment>
<name>A0ABQ5GV60_9ASTR</name>
<feature type="region of interest" description="Disordered" evidence="1">
    <location>
        <begin position="107"/>
        <end position="132"/>
    </location>
</feature>
<evidence type="ECO:0000313" key="3">
    <source>
        <dbReference type="Proteomes" id="UP001151760"/>
    </source>
</evidence>